<dbReference type="InterPro" id="IPR023696">
    <property type="entry name" value="Ureohydrolase_dom_sf"/>
</dbReference>
<dbReference type="PANTHER" id="PTHR10625">
    <property type="entry name" value="HISTONE DEACETYLASE HDAC1-RELATED"/>
    <property type="match status" value="1"/>
</dbReference>
<comment type="similarity">
    <text evidence="9">Belongs to the histone deacetylase family. HD Type 1 subfamily.</text>
</comment>
<dbReference type="AlphaFoldDB" id="D8PMW9"/>
<organism evidence="13">
    <name type="scientific">Schizophyllum commune (strain H4-8 / FGSC 9210)</name>
    <name type="common">Split gill fungus</name>
    <dbReference type="NCBI Taxonomy" id="578458"/>
    <lineage>
        <taxon>Eukaryota</taxon>
        <taxon>Fungi</taxon>
        <taxon>Dikarya</taxon>
        <taxon>Basidiomycota</taxon>
        <taxon>Agaricomycotina</taxon>
        <taxon>Agaricomycetes</taxon>
        <taxon>Agaricomycetidae</taxon>
        <taxon>Agaricales</taxon>
        <taxon>Schizophyllaceae</taxon>
        <taxon>Schizophyllum</taxon>
    </lineage>
</organism>
<dbReference type="Pfam" id="PF00850">
    <property type="entry name" value="Hist_deacetyl"/>
    <property type="match status" value="1"/>
</dbReference>
<dbReference type="GO" id="GO:0141221">
    <property type="term" value="F:histone deacetylase activity, hydrolytic mechanism"/>
    <property type="evidence" value="ECO:0007669"/>
    <property type="project" value="UniProtKB-EC"/>
</dbReference>
<evidence type="ECO:0000256" key="2">
    <source>
        <dbReference type="ARBA" id="ARBA00012111"/>
    </source>
</evidence>
<evidence type="ECO:0000256" key="8">
    <source>
        <dbReference type="ARBA" id="ARBA00023242"/>
    </source>
</evidence>
<accession>D8PMW9</accession>
<dbReference type="InterPro" id="IPR023801">
    <property type="entry name" value="His_deacetylse_dom"/>
</dbReference>
<evidence type="ECO:0000256" key="5">
    <source>
        <dbReference type="ARBA" id="ARBA00022853"/>
    </source>
</evidence>
<dbReference type="InterPro" id="IPR003084">
    <property type="entry name" value="HDAC_I/II"/>
</dbReference>
<proteinExistence type="inferred from homology"/>
<keyword evidence="8" id="KW-0539">Nucleus</keyword>
<keyword evidence="13" id="KW-1185">Reference proteome</keyword>
<dbReference type="SUPFAM" id="SSF52768">
    <property type="entry name" value="Arginase/deacetylase"/>
    <property type="match status" value="1"/>
</dbReference>
<dbReference type="PRINTS" id="PR01270">
    <property type="entry name" value="HDASUPER"/>
</dbReference>
<dbReference type="VEuPathDB" id="FungiDB:SCHCODRAFT_02620746"/>
<dbReference type="GO" id="GO:0032221">
    <property type="term" value="C:Rpd3S complex"/>
    <property type="evidence" value="ECO:0007669"/>
    <property type="project" value="UniProtKB-ARBA"/>
</dbReference>
<reference evidence="12 13" key="1">
    <citation type="journal article" date="2010" name="Nat. Biotechnol.">
        <title>Genome sequence of the model mushroom Schizophyllum commune.</title>
        <authorList>
            <person name="Ohm R.A."/>
            <person name="de Jong J.F."/>
            <person name="Lugones L.G."/>
            <person name="Aerts A."/>
            <person name="Kothe E."/>
            <person name="Stajich J.E."/>
            <person name="de Vries R.P."/>
            <person name="Record E."/>
            <person name="Levasseur A."/>
            <person name="Baker S.E."/>
            <person name="Bartholomew K.A."/>
            <person name="Coutinho P.M."/>
            <person name="Erdmann S."/>
            <person name="Fowler T.J."/>
            <person name="Gathman A.C."/>
            <person name="Lombard V."/>
            <person name="Henrissat B."/>
            <person name="Knabe N."/>
            <person name="Kuees U."/>
            <person name="Lilly W.W."/>
            <person name="Lindquist E."/>
            <person name="Lucas S."/>
            <person name="Magnuson J.K."/>
            <person name="Piumi F."/>
            <person name="Raudaskoski M."/>
            <person name="Salamov A."/>
            <person name="Schmutz J."/>
            <person name="Schwarze F.W.M.R."/>
            <person name="vanKuyk P.A."/>
            <person name="Horton J.S."/>
            <person name="Grigoriev I.V."/>
            <person name="Woesten H.A.B."/>
        </authorList>
    </citation>
    <scope>NUCLEOTIDE SEQUENCE [LARGE SCALE GENOMIC DNA]</scope>
    <source>
        <strain evidence="13">H4-8 / FGSC 9210</strain>
    </source>
</reference>
<name>D8PMW9_SCHCM</name>
<evidence type="ECO:0000256" key="10">
    <source>
        <dbReference type="SAM" id="MobiDB-lite"/>
    </source>
</evidence>
<comment type="subcellular location">
    <subcellularLocation>
        <location evidence="1">Nucleus</location>
    </subcellularLocation>
</comment>
<keyword evidence="6" id="KW-0805">Transcription regulation</keyword>
<dbReference type="GeneID" id="9594974"/>
<dbReference type="KEGG" id="scm:SCHCO_02620746"/>
<keyword evidence="3" id="KW-0678">Repressor</keyword>
<dbReference type="EMBL" id="GL377302">
    <property type="protein sequence ID" value="EFJ02840.1"/>
    <property type="molecule type" value="Genomic_DNA"/>
</dbReference>
<dbReference type="GO" id="GO:0031507">
    <property type="term" value="P:heterochromatin formation"/>
    <property type="evidence" value="ECO:0007669"/>
    <property type="project" value="TreeGrafter"/>
</dbReference>
<keyword evidence="7" id="KW-0804">Transcription</keyword>
<keyword evidence="5" id="KW-0156">Chromatin regulator</keyword>
<dbReference type="OrthoDB" id="1918432at2759"/>
<dbReference type="InterPro" id="IPR000286">
    <property type="entry name" value="HDACs"/>
</dbReference>
<dbReference type="PANTHER" id="PTHR10625:SF2">
    <property type="entry name" value="HISTONE DEACETYLASE"/>
    <property type="match status" value="1"/>
</dbReference>
<dbReference type="HOGENOM" id="CLU_007727_7_4_1"/>
<evidence type="ECO:0000259" key="11">
    <source>
        <dbReference type="Pfam" id="PF00850"/>
    </source>
</evidence>
<dbReference type="Proteomes" id="UP000007431">
    <property type="component" value="Unassembled WGS sequence"/>
</dbReference>
<dbReference type="STRING" id="578458.D8PMW9"/>
<dbReference type="PRINTS" id="PR01271">
    <property type="entry name" value="HISDACETLASE"/>
</dbReference>
<dbReference type="Gene3D" id="3.40.800.20">
    <property type="entry name" value="Histone deacetylase domain"/>
    <property type="match status" value="1"/>
</dbReference>
<dbReference type="OMA" id="RCHTDEY"/>
<gene>
    <name evidence="12" type="ORF">SCHCODRAFT_62855</name>
</gene>
<evidence type="ECO:0000256" key="7">
    <source>
        <dbReference type="ARBA" id="ARBA00023163"/>
    </source>
</evidence>
<evidence type="ECO:0000256" key="3">
    <source>
        <dbReference type="ARBA" id="ARBA00022491"/>
    </source>
</evidence>
<evidence type="ECO:0000313" key="13">
    <source>
        <dbReference type="Proteomes" id="UP000007431"/>
    </source>
</evidence>
<dbReference type="InterPro" id="IPR037138">
    <property type="entry name" value="His_deacetylse_dom_sf"/>
</dbReference>
<dbReference type="InParanoid" id="D8PMW9"/>
<dbReference type="GO" id="GO:0070210">
    <property type="term" value="C:Rpd3L-Expanded complex"/>
    <property type="evidence" value="ECO:0007669"/>
    <property type="project" value="TreeGrafter"/>
</dbReference>
<feature type="compositionally biased region" description="Low complexity" evidence="10">
    <location>
        <begin position="425"/>
        <end position="451"/>
    </location>
</feature>
<dbReference type="FunFam" id="3.40.800.20:FF:000001">
    <property type="entry name" value="Histone deacetylase"/>
    <property type="match status" value="1"/>
</dbReference>
<sequence>MTANKRISYYYDPDVGSYTYGLGHPMKPHRMRVTHELVSAYGMLDKMHILRAKRASTEDMTRFHTDEYVDFLNRVTPETAEDLTYQGTRFLVGDDNPAFEGVFEFCSISAGGSLAAAERISSGASDICINWSGGLHHAKKREASGFCYINDIVLCILDLLRTHPRVLYVDIDCHHGDGVEEAFYTTDRVMTCSFHKFGEYFPGTGTQDDRGHGKGKGYAVNVPLKDGITDDSYQSIFEPVVTRVLEVFRPSVVILQCGSDSLSGDKLGCFNLSMEGHARCVQFFRKQNLPLIMLGGGGYTVKNVARTWTYETACALGIEDTIDPHMPWNEYFEWFGPRYRLEVVSSNMEDMNLKDNSLNRVREKALQHLAELAPAPSVQMHDVPRESVGKHLRLAVDDEDDDDERDDLDRQLAQHMRYVYNLHHASSAPPSPTSSTSSSDSDSDSSAPLSSRQTPSRMPRASPKKRMSILTNRYHDASNRADADPAYFTVPSHDPAYSHFACGAPAKTSHRRFFQSGAHWDAVGARVVLPDGAVFAPHSGYGGREYDGVDRRNGALGVGSGMGAGLDGLERRNGLAAGPMRVEDADEDAILDELYERGMDGEEKEMNIPMEEYDRGPGVERPYTLAEVMMRGGLVEQPDDDDDWDDMAVDA</sequence>
<protein>
    <recommendedName>
        <fullName evidence="2">histone deacetylase</fullName>
        <ecNumber evidence="2">3.5.1.98</ecNumber>
    </recommendedName>
</protein>
<dbReference type="EC" id="3.5.1.98" evidence="2"/>
<evidence type="ECO:0000256" key="1">
    <source>
        <dbReference type="ARBA" id="ARBA00004123"/>
    </source>
</evidence>
<evidence type="ECO:0000256" key="9">
    <source>
        <dbReference type="ARBA" id="ARBA00061569"/>
    </source>
</evidence>
<dbReference type="eggNOG" id="KOG1342">
    <property type="taxonomic scope" value="Eukaryota"/>
</dbReference>
<evidence type="ECO:0000313" key="12">
    <source>
        <dbReference type="EMBL" id="EFJ02840.1"/>
    </source>
</evidence>
<feature type="domain" description="Histone deacetylase" evidence="11">
    <location>
        <begin position="24"/>
        <end position="313"/>
    </location>
</feature>
<evidence type="ECO:0000256" key="4">
    <source>
        <dbReference type="ARBA" id="ARBA00022801"/>
    </source>
</evidence>
<evidence type="ECO:0000256" key="6">
    <source>
        <dbReference type="ARBA" id="ARBA00023015"/>
    </source>
</evidence>
<feature type="region of interest" description="Disordered" evidence="10">
    <location>
        <begin position="424"/>
        <end position="467"/>
    </location>
</feature>
<keyword evidence="4" id="KW-0378">Hydrolase</keyword>